<feature type="transmembrane region" description="Helical" evidence="6">
    <location>
        <begin position="163"/>
        <end position="180"/>
    </location>
</feature>
<feature type="transmembrane region" description="Helical" evidence="6">
    <location>
        <begin position="286"/>
        <end position="312"/>
    </location>
</feature>
<feature type="transmembrane region" description="Helical" evidence="6">
    <location>
        <begin position="230"/>
        <end position="255"/>
    </location>
</feature>
<evidence type="ECO:0000256" key="5">
    <source>
        <dbReference type="ARBA" id="ARBA00023136"/>
    </source>
</evidence>
<reference evidence="7 8" key="1">
    <citation type="submission" date="2010-12" db="EMBL/GenBank/DDBJ databases">
        <title>Complete sequence of Ethanoligenens harbinense YUAN-3.</title>
        <authorList>
            <person name="Lucas S."/>
            <person name="Copeland A."/>
            <person name="Lapidus A."/>
            <person name="Cheng J.-F."/>
            <person name="Bruce D."/>
            <person name="Goodwin L."/>
            <person name="Pitluck S."/>
            <person name="Chertkov O."/>
            <person name="Misra M."/>
            <person name="Detter J.C."/>
            <person name="Han C."/>
            <person name="Tapia R."/>
            <person name="Land M."/>
            <person name="Hauser L."/>
            <person name="Jeffries C."/>
            <person name="Kyrpides N."/>
            <person name="Ivanova N."/>
            <person name="Mikhailova N."/>
            <person name="Wang A."/>
            <person name="Mouttaki H."/>
            <person name="He Z."/>
            <person name="Zhou J."/>
            <person name="Hemme C.L."/>
            <person name="Woyke T."/>
        </authorList>
    </citation>
    <scope>NUCLEOTIDE SEQUENCE [LARGE SCALE GENOMIC DNA]</scope>
    <source>
        <strain evidence="8">DSM 18485 / JCM 12961 / CGMCC 1.5033 / YUAN-3</strain>
    </source>
</reference>
<feature type="transmembrane region" description="Helical" evidence="6">
    <location>
        <begin position="90"/>
        <end position="110"/>
    </location>
</feature>
<protein>
    <submittedName>
        <fullName evidence="7">Polysaccharide biosynthesis protein</fullName>
    </submittedName>
</protein>
<feature type="transmembrane region" description="Helical" evidence="6">
    <location>
        <begin position="12"/>
        <end position="30"/>
    </location>
</feature>
<feature type="transmembrane region" description="Helical" evidence="6">
    <location>
        <begin position="333"/>
        <end position="356"/>
    </location>
</feature>
<evidence type="ECO:0000256" key="4">
    <source>
        <dbReference type="ARBA" id="ARBA00022989"/>
    </source>
</evidence>
<keyword evidence="8" id="KW-1185">Reference proteome</keyword>
<feature type="transmembrane region" description="Helical" evidence="6">
    <location>
        <begin position="186"/>
        <end position="209"/>
    </location>
</feature>
<dbReference type="AlphaFoldDB" id="E6U6Z8"/>
<accession>E6U6Z8</accession>
<dbReference type="Proteomes" id="UP000001551">
    <property type="component" value="Chromosome"/>
</dbReference>
<sequence>MAKEKSNSIVKGTLVLIAGNLVVKIIGALFKLPLANIIGADGMGLYNASFIVYDIFLVLSTAGFPLAVSKMVSASCAHGNDEDALKIFRVSRACFLVIGLIFTALMFFGAEMYSGWIGNNRAYLAILTLSPAILFVSLMSAYRGYYQGINDMIPTTISQITEAVCRLVVGLSLSWYLNAAGYDPQVVAAGAILGITAGEFVSTFSLAMIHCRKMRQRTHRPKRRTQPSLSVANIIGTMFATSVPIGIGTIIISAINALDNVVVMRRLESIGYSEQQANTLYGTYNMAFTVFSLPITIASALIVSVFPVLSYAHACRNFARVNRTASASLRITVIVGMASAALFLSLSYPIVMLLFFRQPQAARVAAMILTILAPTAVPITMFMLTSAILQAVDKLFAPTGSSIVGGIICLLCNWVLIGQKSIGIFGAPVGLFTCFTVASILNMAAIGRCKNIRLKVRHLFSKALTPAAVMGVTGFAAFRLTLSPLGLFKSAAFSILIALVNYLLVLFLNHTLEREDILLLPKGHVIVRILERLHLLDSRFAPADRI</sequence>
<evidence type="ECO:0000256" key="3">
    <source>
        <dbReference type="ARBA" id="ARBA00022692"/>
    </source>
</evidence>
<dbReference type="EMBL" id="CP002400">
    <property type="protein sequence ID" value="ADU26965.1"/>
    <property type="molecule type" value="Genomic_DNA"/>
</dbReference>
<feature type="transmembrane region" description="Helical" evidence="6">
    <location>
        <begin position="395"/>
        <end position="416"/>
    </location>
</feature>
<dbReference type="InterPro" id="IPR002797">
    <property type="entry name" value="Polysacc_synth"/>
</dbReference>
<evidence type="ECO:0000313" key="7">
    <source>
        <dbReference type="EMBL" id="ADU26965.1"/>
    </source>
</evidence>
<comment type="subcellular location">
    <subcellularLocation>
        <location evidence="1">Cell membrane</location>
        <topology evidence="1">Multi-pass membrane protein</topology>
    </subcellularLocation>
</comment>
<dbReference type="InterPro" id="IPR024923">
    <property type="entry name" value="PG_synth_SpoVB"/>
</dbReference>
<evidence type="ECO:0000256" key="6">
    <source>
        <dbReference type="SAM" id="Phobius"/>
    </source>
</evidence>
<keyword evidence="2" id="KW-1003">Cell membrane</keyword>
<dbReference type="CDD" id="cd13124">
    <property type="entry name" value="MATE_SpoVB_like"/>
    <property type="match status" value="1"/>
</dbReference>
<dbReference type="RefSeq" id="WP_013485320.1">
    <property type="nucleotide sequence ID" value="NC_014828.1"/>
</dbReference>
<feature type="transmembrane region" description="Helical" evidence="6">
    <location>
        <begin position="490"/>
        <end position="508"/>
    </location>
</feature>
<dbReference type="HOGENOM" id="CLU_022017_2_1_9"/>
<evidence type="ECO:0000256" key="2">
    <source>
        <dbReference type="ARBA" id="ARBA00022475"/>
    </source>
</evidence>
<keyword evidence="3 6" id="KW-0812">Transmembrane</keyword>
<name>E6U6Z8_ETHHY</name>
<dbReference type="PANTHER" id="PTHR30250:SF21">
    <property type="entry name" value="LIPID II FLIPPASE MURJ"/>
    <property type="match status" value="1"/>
</dbReference>
<evidence type="ECO:0000313" key="8">
    <source>
        <dbReference type="Proteomes" id="UP000001551"/>
    </source>
</evidence>
<proteinExistence type="predicted"/>
<evidence type="ECO:0000256" key="1">
    <source>
        <dbReference type="ARBA" id="ARBA00004651"/>
    </source>
</evidence>
<gene>
    <name evidence="7" type="ordered locus">Ethha_1428</name>
</gene>
<keyword evidence="4 6" id="KW-1133">Transmembrane helix</keyword>
<feature type="transmembrane region" description="Helical" evidence="6">
    <location>
        <begin position="422"/>
        <end position="447"/>
    </location>
</feature>
<feature type="transmembrane region" description="Helical" evidence="6">
    <location>
        <begin position="362"/>
        <end position="383"/>
    </location>
</feature>
<dbReference type="eggNOG" id="COG2244">
    <property type="taxonomic scope" value="Bacteria"/>
</dbReference>
<dbReference type="InterPro" id="IPR050833">
    <property type="entry name" value="Poly_Biosynth_Transport"/>
</dbReference>
<dbReference type="KEGG" id="eha:Ethha_1428"/>
<keyword evidence="5 6" id="KW-0472">Membrane</keyword>
<dbReference type="Pfam" id="PF01943">
    <property type="entry name" value="Polysacc_synt"/>
    <property type="match status" value="1"/>
</dbReference>
<dbReference type="GO" id="GO:0005886">
    <property type="term" value="C:plasma membrane"/>
    <property type="evidence" value="ECO:0007669"/>
    <property type="project" value="UniProtKB-SubCell"/>
</dbReference>
<feature type="transmembrane region" description="Helical" evidence="6">
    <location>
        <begin position="459"/>
        <end position="478"/>
    </location>
</feature>
<dbReference type="PIRSF" id="PIRSF038958">
    <property type="entry name" value="PG_synth_SpoVB"/>
    <property type="match status" value="1"/>
</dbReference>
<feature type="transmembrane region" description="Helical" evidence="6">
    <location>
        <begin position="50"/>
        <end position="69"/>
    </location>
</feature>
<dbReference type="STRING" id="663278.Ethha_1428"/>
<dbReference type="PANTHER" id="PTHR30250">
    <property type="entry name" value="PST FAMILY PREDICTED COLANIC ACID TRANSPORTER"/>
    <property type="match status" value="1"/>
</dbReference>
<feature type="transmembrane region" description="Helical" evidence="6">
    <location>
        <begin position="122"/>
        <end position="142"/>
    </location>
</feature>
<organism evidence="7 8">
    <name type="scientific">Ethanoligenens harbinense (strain DSM 18485 / JCM 12961 / CGMCC 1.5033 / YUAN-3)</name>
    <dbReference type="NCBI Taxonomy" id="663278"/>
    <lineage>
        <taxon>Bacteria</taxon>
        <taxon>Bacillati</taxon>
        <taxon>Bacillota</taxon>
        <taxon>Clostridia</taxon>
        <taxon>Eubacteriales</taxon>
        <taxon>Oscillospiraceae</taxon>
        <taxon>Ethanoligenens</taxon>
    </lineage>
</organism>